<sequence>MANVRKKRICVVCAYVLIYLIVIVTRTDINIPLEQSKEDYRDGVEFPQQVRSSRIIWPEDSREEDRIIDQITFFPRTTEKTRTRVIYLATDLLPWLDGGDHLKGDEFRDCIARNCKLTIDHGEGASADAVIVHGRAPPFGRHHTSQIWIFYSLESPMNTPDLSALGDGINWTATYRMDSDIVAPYGKFLLYDTDAKPSVDPHHKNYAEGKTRLAAWFASNCFTSNHRLEYINELMRFMPVDTFGKCGHLRCGHYSDKCPQLLKQRYKFYLAFENSNCREYITEKLFLNAFK</sequence>
<protein>
    <recommendedName>
        <fullName evidence="12">Fucosyltransferase</fullName>
        <ecNumber evidence="12">2.4.1.-</ecNumber>
    </recommendedName>
</protein>
<comment type="subcellular location">
    <subcellularLocation>
        <location evidence="1 12">Golgi apparatus</location>
        <location evidence="1 12">Golgi stack membrane</location>
        <topology evidence="1 12">Single-pass type II membrane protein</topology>
    </subcellularLocation>
</comment>
<keyword evidence="9 12" id="KW-0333">Golgi apparatus</keyword>
<dbReference type="EMBL" id="UZAM01009524">
    <property type="protein sequence ID" value="VDP09365.1"/>
    <property type="molecule type" value="Genomic_DNA"/>
</dbReference>
<evidence type="ECO:0000256" key="1">
    <source>
        <dbReference type="ARBA" id="ARBA00004447"/>
    </source>
</evidence>
<evidence type="ECO:0000256" key="4">
    <source>
        <dbReference type="ARBA" id="ARBA00022676"/>
    </source>
</evidence>
<feature type="domain" description="Fucosyltransferase C-terminal" evidence="13">
    <location>
        <begin position="208"/>
        <end position="290"/>
    </location>
</feature>
<dbReference type="WBParaSite" id="SBAD_0000638601-mRNA-1">
    <property type="protein sequence ID" value="SBAD_0000638601-mRNA-1"/>
    <property type="gene ID" value="SBAD_0000638601"/>
</dbReference>
<keyword evidence="10 12" id="KW-0472">Membrane</keyword>
<evidence type="ECO:0000256" key="7">
    <source>
        <dbReference type="ARBA" id="ARBA00022968"/>
    </source>
</evidence>
<dbReference type="InterPro" id="IPR055270">
    <property type="entry name" value="Glyco_tran_10_C"/>
</dbReference>
<dbReference type="Gene3D" id="3.40.50.11660">
    <property type="entry name" value="Glycosyl transferase family 10, C-terminal domain"/>
    <property type="match status" value="1"/>
</dbReference>
<comment type="pathway">
    <text evidence="2">Protein modification; protein glycosylation.</text>
</comment>
<keyword evidence="6 12" id="KW-0812">Transmembrane</keyword>
<evidence type="ECO:0000256" key="12">
    <source>
        <dbReference type="RuleBase" id="RU003832"/>
    </source>
</evidence>
<dbReference type="UniPathway" id="UPA00378"/>
<dbReference type="InterPro" id="IPR031481">
    <property type="entry name" value="Glyco_tran_10_N"/>
</dbReference>
<dbReference type="OrthoDB" id="427096at2759"/>
<evidence type="ECO:0000256" key="3">
    <source>
        <dbReference type="ARBA" id="ARBA00008919"/>
    </source>
</evidence>
<gene>
    <name evidence="15" type="ORF">SBAD_LOCUS6148</name>
</gene>
<dbReference type="GO" id="GO:0008417">
    <property type="term" value="F:fucosyltransferase activity"/>
    <property type="evidence" value="ECO:0007669"/>
    <property type="project" value="InterPro"/>
</dbReference>
<organism evidence="17">
    <name type="scientific">Soboliphyme baturini</name>
    <dbReference type="NCBI Taxonomy" id="241478"/>
    <lineage>
        <taxon>Eukaryota</taxon>
        <taxon>Metazoa</taxon>
        <taxon>Ecdysozoa</taxon>
        <taxon>Nematoda</taxon>
        <taxon>Enoplea</taxon>
        <taxon>Dorylaimia</taxon>
        <taxon>Dioctophymatida</taxon>
        <taxon>Dioctophymatoidea</taxon>
        <taxon>Soboliphymatidae</taxon>
        <taxon>Soboliphyme</taxon>
    </lineage>
</organism>
<evidence type="ECO:0000256" key="8">
    <source>
        <dbReference type="ARBA" id="ARBA00022989"/>
    </source>
</evidence>
<evidence type="ECO:0000256" key="11">
    <source>
        <dbReference type="ARBA" id="ARBA00023180"/>
    </source>
</evidence>
<evidence type="ECO:0000313" key="15">
    <source>
        <dbReference type="EMBL" id="VDP09365.1"/>
    </source>
</evidence>
<accession>A0A183IRA1</accession>
<evidence type="ECO:0000256" key="2">
    <source>
        <dbReference type="ARBA" id="ARBA00004922"/>
    </source>
</evidence>
<keyword evidence="7" id="KW-0735">Signal-anchor</keyword>
<dbReference type="EC" id="2.4.1.-" evidence="12"/>
<dbReference type="Proteomes" id="UP000270296">
    <property type="component" value="Unassembled WGS sequence"/>
</dbReference>
<dbReference type="SUPFAM" id="SSF53756">
    <property type="entry name" value="UDP-Glycosyltransferase/glycogen phosphorylase"/>
    <property type="match status" value="1"/>
</dbReference>
<name>A0A183IRA1_9BILA</name>
<feature type="transmembrane region" description="Helical" evidence="12">
    <location>
        <begin position="9"/>
        <end position="27"/>
    </location>
</feature>
<keyword evidence="11" id="KW-0325">Glycoprotein</keyword>
<dbReference type="GO" id="GO:0032580">
    <property type="term" value="C:Golgi cisterna membrane"/>
    <property type="evidence" value="ECO:0007669"/>
    <property type="project" value="UniProtKB-SubCell"/>
</dbReference>
<evidence type="ECO:0000313" key="16">
    <source>
        <dbReference type="Proteomes" id="UP000270296"/>
    </source>
</evidence>
<dbReference type="Pfam" id="PF00852">
    <property type="entry name" value="Glyco_transf_10"/>
    <property type="match status" value="1"/>
</dbReference>
<dbReference type="PANTHER" id="PTHR48438:SF1">
    <property type="entry name" value="ALPHA-(1,3)-FUCOSYLTRANSFERASE C-RELATED"/>
    <property type="match status" value="1"/>
</dbReference>
<dbReference type="Pfam" id="PF17039">
    <property type="entry name" value="Glyco_tran_10_N"/>
    <property type="match status" value="1"/>
</dbReference>
<feature type="domain" description="Fucosyltransferase N-terminal" evidence="14">
    <location>
        <begin position="106"/>
        <end position="186"/>
    </location>
</feature>
<evidence type="ECO:0000259" key="14">
    <source>
        <dbReference type="Pfam" id="PF17039"/>
    </source>
</evidence>
<evidence type="ECO:0000313" key="17">
    <source>
        <dbReference type="WBParaSite" id="SBAD_0000638601-mRNA-1"/>
    </source>
</evidence>
<comment type="similarity">
    <text evidence="3 12">Belongs to the glycosyltransferase 10 family.</text>
</comment>
<proteinExistence type="inferred from homology"/>
<keyword evidence="8 12" id="KW-1133">Transmembrane helix</keyword>
<evidence type="ECO:0000259" key="13">
    <source>
        <dbReference type="Pfam" id="PF00852"/>
    </source>
</evidence>
<evidence type="ECO:0000256" key="6">
    <source>
        <dbReference type="ARBA" id="ARBA00022692"/>
    </source>
</evidence>
<evidence type="ECO:0000256" key="5">
    <source>
        <dbReference type="ARBA" id="ARBA00022679"/>
    </source>
</evidence>
<reference evidence="17" key="1">
    <citation type="submission" date="2016-06" db="UniProtKB">
        <authorList>
            <consortium name="WormBaseParasite"/>
        </authorList>
    </citation>
    <scope>IDENTIFICATION</scope>
</reference>
<keyword evidence="16" id="KW-1185">Reference proteome</keyword>
<dbReference type="PANTHER" id="PTHR48438">
    <property type="entry name" value="ALPHA-(1,3)-FUCOSYLTRANSFERASE C-RELATED"/>
    <property type="match status" value="1"/>
</dbReference>
<reference evidence="15 16" key="2">
    <citation type="submission" date="2018-11" db="EMBL/GenBank/DDBJ databases">
        <authorList>
            <consortium name="Pathogen Informatics"/>
        </authorList>
    </citation>
    <scope>NUCLEOTIDE SEQUENCE [LARGE SCALE GENOMIC DNA]</scope>
</reference>
<evidence type="ECO:0000256" key="9">
    <source>
        <dbReference type="ARBA" id="ARBA00023034"/>
    </source>
</evidence>
<dbReference type="InterPro" id="IPR038577">
    <property type="entry name" value="GT10-like_C_sf"/>
</dbReference>
<dbReference type="AlphaFoldDB" id="A0A183IRA1"/>
<dbReference type="InterPro" id="IPR001503">
    <property type="entry name" value="Glyco_trans_10"/>
</dbReference>
<keyword evidence="4 12" id="KW-0328">Glycosyltransferase</keyword>
<evidence type="ECO:0000256" key="10">
    <source>
        <dbReference type="ARBA" id="ARBA00023136"/>
    </source>
</evidence>
<keyword evidence="5 12" id="KW-0808">Transferase</keyword>